<comment type="caution">
    <text evidence="11">The sequence shown here is derived from an EMBL/GenBank/DDBJ whole genome shotgun (WGS) entry which is preliminary data.</text>
</comment>
<evidence type="ECO:0000313" key="12">
    <source>
        <dbReference type="Proteomes" id="UP000812966"/>
    </source>
</evidence>
<dbReference type="GO" id="GO:0005886">
    <property type="term" value="C:plasma membrane"/>
    <property type="evidence" value="ECO:0007669"/>
    <property type="project" value="UniProtKB-SubCell"/>
</dbReference>
<keyword evidence="2" id="KW-1003">Cell membrane</keyword>
<dbReference type="Proteomes" id="UP000812966">
    <property type="component" value="Unassembled WGS sequence"/>
</dbReference>
<protein>
    <recommendedName>
        <fullName evidence="10">Copper acquisition factor BIM1-like domain-containing protein</fullName>
    </recommendedName>
</protein>
<evidence type="ECO:0000256" key="1">
    <source>
        <dbReference type="ARBA" id="ARBA00004609"/>
    </source>
</evidence>
<evidence type="ECO:0000313" key="11">
    <source>
        <dbReference type="EMBL" id="KAG7528170.1"/>
    </source>
</evidence>
<evidence type="ECO:0000256" key="9">
    <source>
        <dbReference type="SAM" id="SignalP"/>
    </source>
</evidence>
<dbReference type="Pfam" id="PF20238">
    <property type="entry name" value="BIM1-like_dom"/>
    <property type="match status" value="1"/>
</dbReference>
<keyword evidence="5 8" id="KW-0472">Membrane</keyword>
<dbReference type="PANTHER" id="PTHR34992">
    <property type="entry name" value="HYPHAL ANASTAMOSIS-7 PROTEIN"/>
    <property type="match status" value="1"/>
</dbReference>
<comment type="subcellular location">
    <subcellularLocation>
        <location evidence="1">Cell membrane</location>
        <topology evidence="1">Lipid-anchor</topology>
        <topology evidence="1">GPI-anchor</topology>
    </subcellularLocation>
</comment>
<accession>A0A8K0NM86</accession>
<keyword evidence="3" id="KW-0336">GPI-anchor</keyword>
<keyword evidence="8" id="KW-0812">Transmembrane</keyword>
<evidence type="ECO:0000256" key="8">
    <source>
        <dbReference type="SAM" id="Phobius"/>
    </source>
</evidence>
<dbReference type="InterPro" id="IPR046530">
    <property type="entry name" value="BIM1-like_dom"/>
</dbReference>
<dbReference type="PANTHER" id="PTHR34992:SF5">
    <property type="entry name" value="ANCHORED PROTEIN, PUTATIVE (AFU_ORTHOLOGUE AFUA_6G02800)-RELATED"/>
    <property type="match status" value="1"/>
</dbReference>
<evidence type="ECO:0000256" key="7">
    <source>
        <dbReference type="ARBA" id="ARBA00023288"/>
    </source>
</evidence>
<dbReference type="GO" id="GO:0098552">
    <property type="term" value="C:side of membrane"/>
    <property type="evidence" value="ECO:0007669"/>
    <property type="project" value="UniProtKB-KW"/>
</dbReference>
<keyword evidence="12" id="KW-1185">Reference proteome</keyword>
<feature type="domain" description="Copper acquisition factor BIM1-like" evidence="10">
    <location>
        <begin position="26"/>
        <end position="162"/>
    </location>
</feature>
<gene>
    <name evidence="11" type="ORF">FFLO_06363</name>
</gene>
<organism evidence="11 12">
    <name type="scientific">Filobasidium floriforme</name>
    <dbReference type="NCBI Taxonomy" id="5210"/>
    <lineage>
        <taxon>Eukaryota</taxon>
        <taxon>Fungi</taxon>
        <taxon>Dikarya</taxon>
        <taxon>Basidiomycota</taxon>
        <taxon>Agaricomycotina</taxon>
        <taxon>Tremellomycetes</taxon>
        <taxon>Filobasidiales</taxon>
        <taxon>Filobasidiaceae</taxon>
        <taxon>Filobasidium</taxon>
    </lineage>
</organism>
<feature type="chain" id="PRO_5035447944" description="Copper acquisition factor BIM1-like domain-containing protein" evidence="9">
    <location>
        <begin position="18"/>
        <end position="266"/>
    </location>
</feature>
<dbReference type="InterPro" id="IPR046936">
    <property type="entry name" value="BIM1-like"/>
</dbReference>
<keyword evidence="8" id="KW-1133">Transmembrane helix</keyword>
<keyword evidence="7" id="KW-0449">Lipoprotein</keyword>
<reference evidence="11" key="1">
    <citation type="submission" date="2020-04" db="EMBL/GenBank/DDBJ databases">
        <title>Analysis of mating type loci in Filobasidium floriforme.</title>
        <authorList>
            <person name="Nowrousian M."/>
        </authorList>
    </citation>
    <scope>NUCLEOTIDE SEQUENCE</scope>
    <source>
        <strain evidence="11">CBS 6242</strain>
    </source>
</reference>
<sequence length="266" mass="27601">MFVSAALLIAALPLAFAQVEQEPILSFSYPIARGNAGEVSNIAPCAGFAQGGRLEYPLTGGDVSITAIKDAKLLNFAYSTNADPQSVDDFTRIGGDFEVQHRGTTCLSFPDMAAAGLTAGQNVTLQMRWEAGPRNYVGYACADVTLVETPADVSPINYTCTTTYLSTQTRGNANPELTKLREAAASESAVESAKAMADAIWRYGPGGVSAPAAGGIGAGVTLAVVALVLIAGWATGAVAFGKRHAQALKQSNQHPIQETKSISSSV</sequence>
<evidence type="ECO:0000259" key="10">
    <source>
        <dbReference type="Pfam" id="PF20238"/>
    </source>
</evidence>
<keyword evidence="4 9" id="KW-0732">Signal</keyword>
<evidence type="ECO:0000256" key="6">
    <source>
        <dbReference type="ARBA" id="ARBA00023180"/>
    </source>
</evidence>
<evidence type="ECO:0000256" key="3">
    <source>
        <dbReference type="ARBA" id="ARBA00022622"/>
    </source>
</evidence>
<proteinExistence type="predicted"/>
<feature type="transmembrane region" description="Helical" evidence="8">
    <location>
        <begin position="216"/>
        <end position="240"/>
    </location>
</feature>
<evidence type="ECO:0000256" key="2">
    <source>
        <dbReference type="ARBA" id="ARBA00022475"/>
    </source>
</evidence>
<dbReference type="EMBL" id="JABELV010000201">
    <property type="protein sequence ID" value="KAG7528170.1"/>
    <property type="molecule type" value="Genomic_DNA"/>
</dbReference>
<feature type="signal peptide" evidence="9">
    <location>
        <begin position="1"/>
        <end position="17"/>
    </location>
</feature>
<evidence type="ECO:0000256" key="4">
    <source>
        <dbReference type="ARBA" id="ARBA00022729"/>
    </source>
</evidence>
<evidence type="ECO:0000256" key="5">
    <source>
        <dbReference type="ARBA" id="ARBA00023136"/>
    </source>
</evidence>
<keyword evidence="6" id="KW-0325">Glycoprotein</keyword>
<dbReference type="AlphaFoldDB" id="A0A8K0NM86"/>
<name>A0A8K0NM86_9TREE</name>